<sequence length="327" mass="38169">ARQPIRFRFFSPPRVLSTRLWCNRWTKFNALQLPISLAIAKDRRGEMTEYDERTGNCASNMYLPSCTYYVSAPDFSTVSSFLPQTTSCQINFPYSSNIAQVQPVREVAFRDYGLDHPSKWHYRGNYASYYSTDEIMHRDIIQSSNRAEMIFKNDPMYSHHGRTNSPCNFFTNVGRNGVLPHGFDQFFETVNSEKPISDNSQQKTDSILPGNAACNKETSNTFENTNRDAGEEIEDDSSMSNCAGDKSDGQSSSKSRKKRCPYSKYQIRELEREFFFNVYINKEKRLQLARMLNLTDRQVKIWFQNRRMKEKKVNRDRLQYFTGNPLF</sequence>
<dbReference type="EMBL" id="CM055731">
    <property type="protein sequence ID" value="KAJ8012740.1"/>
    <property type="molecule type" value="Genomic_DNA"/>
</dbReference>
<evidence type="ECO:0000313" key="1">
    <source>
        <dbReference type="EMBL" id="KAJ8012740.1"/>
    </source>
</evidence>
<evidence type="ECO:0000313" key="2">
    <source>
        <dbReference type="Proteomes" id="UP001157502"/>
    </source>
</evidence>
<reference evidence="1" key="1">
    <citation type="submission" date="2021-05" db="EMBL/GenBank/DDBJ databases">
        <authorList>
            <person name="Pan Q."/>
            <person name="Jouanno E."/>
            <person name="Zahm M."/>
            <person name="Klopp C."/>
            <person name="Cabau C."/>
            <person name="Louis A."/>
            <person name="Berthelot C."/>
            <person name="Parey E."/>
            <person name="Roest Crollius H."/>
            <person name="Montfort J."/>
            <person name="Robinson-Rechavi M."/>
            <person name="Bouchez O."/>
            <person name="Lampietro C."/>
            <person name="Lopez Roques C."/>
            <person name="Donnadieu C."/>
            <person name="Postlethwait J."/>
            <person name="Bobe J."/>
            <person name="Dillon D."/>
            <person name="Chandos A."/>
            <person name="von Hippel F."/>
            <person name="Guiguen Y."/>
        </authorList>
    </citation>
    <scope>NUCLEOTIDE SEQUENCE</scope>
    <source>
        <strain evidence="1">YG-Jan2019</strain>
    </source>
</reference>
<comment type="caution">
    <text evidence="1">The sequence shown here is derived from an EMBL/GenBank/DDBJ whole genome shotgun (WGS) entry which is preliminary data.</text>
</comment>
<name>A0ACC2HAU6_DALPE</name>
<accession>A0ACC2HAU6</accession>
<organism evidence="1 2">
    <name type="scientific">Dallia pectoralis</name>
    <name type="common">Alaska blackfish</name>
    <dbReference type="NCBI Taxonomy" id="75939"/>
    <lineage>
        <taxon>Eukaryota</taxon>
        <taxon>Metazoa</taxon>
        <taxon>Chordata</taxon>
        <taxon>Craniata</taxon>
        <taxon>Vertebrata</taxon>
        <taxon>Euteleostomi</taxon>
        <taxon>Actinopterygii</taxon>
        <taxon>Neopterygii</taxon>
        <taxon>Teleostei</taxon>
        <taxon>Protacanthopterygii</taxon>
        <taxon>Esociformes</taxon>
        <taxon>Umbridae</taxon>
        <taxon>Dallia</taxon>
    </lineage>
</organism>
<protein>
    <submittedName>
        <fullName evidence="1">Uncharacterized protein</fullName>
    </submittedName>
</protein>
<proteinExistence type="predicted"/>
<keyword evidence="2" id="KW-1185">Reference proteome</keyword>
<gene>
    <name evidence="1" type="ORF">DPEC_G00046020</name>
</gene>
<dbReference type="Proteomes" id="UP001157502">
    <property type="component" value="Chromosome 4"/>
</dbReference>
<feature type="non-terminal residue" evidence="1">
    <location>
        <position position="1"/>
    </location>
</feature>